<comment type="caution">
    <text evidence="2">The sequence shown here is derived from an EMBL/GenBank/DDBJ whole genome shotgun (WGS) entry which is preliminary data.</text>
</comment>
<name>A0A8S1EJQ1_9PELO</name>
<feature type="compositionally biased region" description="Basic and acidic residues" evidence="1">
    <location>
        <begin position="1"/>
        <end position="21"/>
    </location>
</feature>
<evidence type="ECO:0000313" key="2">
    <source>
        <dbReference type="EMBL" id="CAB3401016.1"/>
    </source>
</evidence>
<evidence type="ECO:0000313" key="3">
    <source>
        <dbReference type="Proteomes" id="UP000494206"/>
    </source>
</evidence>
<accession>A0A8S1EJQ1</accession>
<organism evidence="2 3">
    <name type="scientific">Caenorhabditis bovis</name>
    <dbReference type="NCBI Taxonomy" id="2654633"/>
    <lineage>
        <taxon>Eukaryota</taxon>
        <taxon>Metazoa</taxon>
        <taxon>Ecdysozoa</taxon>
        <taxon>Nematoda</taxon>
        <taxon>Chromadorea</taxon>
        <taxon>Rhabditida</taxon>
        <taxon>Rhabditina</taxon>
        <taxon>Rhabditomorpha</taxon>
        <taxon>Rhabditoidea</taxon>
        <taxon>Rhabditidae</taxon>
        <taxon>Peloderinae</taxon>
        <taxon>Caenorhabditis</taxon>
    </lineage>
</organism>
<evidence type="ECO:0000256" key="1">
    <source>
        <dbReference type="SAM" id="MobiDB-lite"/>
    </source>
</evidence>
<dbReference type="Proteomes" id="UP000494206">
    <property type="component" value="Unassembled WGS sequence"/>
</dbReference>
<feature type="compositionally biased region" description="Polar residues" evidence="1">
    <location>
        <begin position="22"/>
        <end position="37"/>
    </location>
</feature>
<protein>
    <submittedName>
        <fullName evidence="2">Uncharacterized protein</fullName>
    </submittedName>
</protein>
<proteinExistence type="predicted"/>
<dbReference type="AlphaFoldDB" id="A0A8S1EJQ1"/>
<gene>
    <name evidence="2" type="ORF">CBOVIS_LOCUS3827</name>
</gene>
<feature type="compositionally biased region" description="Polar residues" evidence="1">
    <location>
        <begin position="65"/>
        <end position="77"/>
    </location>
</feature>
<reference evidence="2 3" key="1">
    <citation type="submission" date="2020-04" db="EMBL/GenBank/DDBJ databases">
        <authorList>
            <person name="Laetsch R D."/>
            <person name="Stevens L."/>
            <person name="Kumar S."/>
            <person name="Blaxter L. M."/>
        </authorList>
    </citation>
    <scope>NUCLEOTIDE SEQUENCE [LARGE SCALE GENOMIC DNA]</scope>
</reference>
<feature type="region of interest" description="Disordered" evidence="1">
    <location>
        <begin position="1"/>
        <end position="77"/>
    </location>
</feature>
<dbReference type="EMBL" id="CADEPM010000002">
    <property type="protein sequence ID" value="CAB3401016.1"/>
    <property type="molecule type" value="Genomic_DNA"/>
</dbReference>
<keyword evidence="3" id="KW-1185">Reference proteome</keyword>
<sequence length="77" mass="8031">MHEQEAADKCTEGGIQEKKTEMSNVENHPTSSPNTANADAPKTDAPNADATNASVDNAEGDNNKHTPNAPETPSNDG</sequence>